<protein>
    <recommendedName>
        <fullName evidence="5">Large ribosomal subunit protein uL30</fullName>
    </recommendedName>
</protein>
<dbReference type="KEGG" id="cbae:COR50_09815"/>
<dbReference type="EMBL" id="CP023777">
    <property type="protein sequence ID" value="ATL47445.1"/>
    <property type="molecule type" value="Genomic_DNA"/>
</dbReference>
<dbReference type="InterPro" id="IPR036919">
    <property type="entry name" value="Ribo_uL30_ferredoxin-like_sf"/>
</dbReference>
<reference evidence="7 8" key="1">
    <citation type="submission" date="2017-10" db="EMBL/GenBank/DDBJ databases">
        <title>Paenichitinophaga pekingensis gen. nov., sp. nov., isolated from activated sludge.</title>
        <authorList>
            <person name="Jin D."/>
            <person name="Kong X."/>
            <person name="Deng Y."/>
            <person name="Bai Z."/>
        </authorList>
    </citation>
    <scope>NUCLEOTIDE SEQUENCE [LARGE SCALE GENOMIC DNA]</scope>
    <source>
        <strain evidence="7 8">13</strain>
    </source>
</reference>
<evidence type="ECO:0000313" key="7">
    <source>
        <dbReference type="EMBL" id="ATL47445.1"/>
    </source>
</evidence>
<dbReference type="PIRSF" id="PIRSF002211">
    <property type="entry name" value="Ribosomal_L30_bac-type"/>
    <property type="match status" value="1"/>
</dbReference>
<evidence type="ECO:0000256" key="1">
    <source>
        <dbReference type="ARBA" id="ARBA00007594"/>
    </source>
</evidence>
<dbReference type="GO" id="GO:0006412">
    <property type="term" value="P:translation"/>
    <property type="evidence" value="ECO:0007669"/>
    <property type="project" value="UniProtKB-UniRule"/>
</dbReference>
<keyword evidence="4 5" id="KW-0687">Ribonucleoprotein</keyword>
<keyword evidence="3 5" id="KW-0689">Ribosomal protein</keyword>
<dbReference type="Proteomes" id="UP000220133">
    <property type="component" value="Chromosome"/>
</dbReference>
<sequence>MAKIKITQVKSGIDRPQKQKATLKALGISKLNGSVEKEASPQILGMVRAVNHLVKVEEVKG</sequence>
<dbReference type="FunFam" id="3.30.1390.20:FF:000001">
    <property type="entry name" value="50S ribosomal protein L30"/>
    <property type="match status" value="1"/>
</dbReference>
<dbReference type="PANTHER" id="PTHR15892">
    <property type="entry name" value="MITOCHONDRIAL RIBOSOMAL PROTEIN L30"/>
    <property type="match status" value="1"/>
</dbReference>
<organism evidence="7 8">
    <name type="scientific">Chitinophaga caeni</name>
    <dbReference type="NCBI Taxonomy" id="2029983"/>
    <lineage>
        <taxon>Bacteria</taxon>
        <taxon>Pseudomonadati</taxon>
        <taxon>Bacteroidota</taxon>
        <taxon>Chitinophagia</taxon>
        <taxon>Chitinophagales</taxon>
        <taxon>Chitinophagaceae</taxon>
        <taxon>Chitinophaga</taxon>
    </lineage>
</organism>
<dbReference type="RefSeq" id="WP_098193824.1">
    <property type="nucleotide sequence ID" value="NZ_CP023777.1"/>
</dbReference>
<evidence type="ECO:0000256" key="3">
    <source>
        <dbReference type="ARBA" id="ARBA00022980"/>
    </source>
</evidence>
<dbReference type="NCBIfam" id="TIGR01308">
    <property type="entry name" value="rpmD_bact"/>
    <property type="match status" value="1"/>
</dbReference>
<dbReference type="InterPro" id="IPR005996">
    <property type="entry name" value="Ribosomal_uL30_bac-type"/>
</dbReference>
<evidence type="ECO:0000256" key="4">
    <source>
        <dbReference type="ARBA" id="ARBA00023274"/>
    </source>
</evidence>
<feature type="domain" description="Large ribosomal subunit protein uL30-like ferredoxin-like fold" evidence="6">
    <location>
        <begin position="4"/>
        <end position="54"/>
    </location>
</feature>
<comment type="similarity">
    <text evidence="1 5">Belongs to the universal ribosomal protein uL30 family.</text>
</comment>
<dbReference type="Pfam" id="PF00327">
    <property type="entry name" value="Ribosomal_L30"/>
    <property type="match status" value="1"/>
</dbReference>
<dbReference type="GO" id="GO:0003735">
    <property type="term" value="F:structural constituent of ribosome"/>
    <property type="evidence" value="ECO:0007669"/>
    <property type="project" value="InterPro"/>
</dbReference>
<dbReference type="Gene3D" id="3.30.1390.20">
    <property type="entry name" value="Ribosomal protein L30, ferredoxin-like fold domain"/>
    <property type="match status" value="1"/>
</dbReference>
<evidence type="ECO:0000256" key="2">
    <source>
        <dbReference type="ARBA" id="ARBA00011838"/>
    </source>
</evidence>
<dbReference type="CDD" id="cd01658">
    <property type="entry name" value="Ribosomal_L30"/>
    <property type="match status" value="1"/>
</dbReference>
<gene>
    <name evidence="5" type="primary">rpmD</name>
    <name evidence="7" type="ORF">COR50_09815</name>
</gene>
<comment type="subunit">
    <text evidence="2 5">Part of the 50S ribosomal subunit.</text>
</comment>
<dbReference type="GO" id="GO:0022625">
    <property type="term" value="C:cytosolic large ribosomal subunit"/>
    <property type="evidence" value="ECO:0007669"/>
    <property type="project" value="TreeGrafter"/>
</dbReference>
<keyword evidence="8" id="KW-1185">Reference proteome</keyword>
<dbReference type="SUPFAM" id="SSF55129">
    <property type="entry name" value="Ribosomal protein L30p/L7e"/>
    <property type="match status" value="1"/>
</dbReference>
<evidence type="ECO:0000313" key="8">
    <source>
        <dbReference type="Proteomes" id="UP000220133"/>
    </source>
</evidence>
<accession>A0A291QU30</accession>
<dbReference type="PANTHER" id="PTHR15892:SF2">
    <property type="entry name" value="LARGE RIBOSOMAL SUBUNIT PROTEIN UL30M"/>
    <property type="match status" value="1"/>
</dbReference>
<name>A0A291QU30_9BACT</name>
<dbReference type="HAMAP" id="MF_01371_B">
    <property type="entry name" value="Ribosomal_uL30_B"/>
    <property type="match status" value="1"/>
</dbReference>
<dbReference type="InterPro" id="IPR016082">
    <property type="entry name" value="Ribosomal_uL30_ferredoxin-like"/>
</dbReference>
<evidence type="ECO:0000256" key="5">
    <source>
        <dbReference type="HAMAP-Rule" id="MF_01371"/>
    </source>
</evidence>
<evidence type="ECO:0000259" key="6">
    <source>
        <dbReference type="Pfam" id="PF00327"/>
    </source>
</evidence>
<dbReference type="AlphaFoldDB" id="A0A291QU30"/>
<proteinExistence type="inferred from homology"/>
<dbReference type="OrthoDB" id="9812790at2"/>